<protein>
    <submittedName>
        <fullName evidence="2">CoxF protein</fullName>
    </submittedName>
</protein>
<keyword evidence="3" id="KW-1185">Reference proteome</keyword>
<evidence type="ECO:0000313" key="3">
    <source>
        <dbReference type="Proteomes" id="UP000237889"/>
    </source>
</evidence>
<proteinExistence type="predicted"/>
<keyword evidence="1" id="KW-1133">Transmembrane helix</keyword>
<sequence>MVDHPTEAGIVLTPEEKRRQRQRNLAIAFALAGLCVLFWVITIVKGAAILQRPM</sequence>
<keyword evidence="1" id="KW-0472">Membrane</keyword>
<dbReference type="OrthoDB" id="8243434at2"/>
<evidence type="ECO:0000256" key="1">
    <source>
        <dbReference type="SAM" id="Phobius"/>
    </source>
</evidence>
<accession>A0A2S0N6Q0</accession>
<dbReference type="EMBL" id="CP027668">
    <property type="protein sequence ID" value="AVO43613.1"/>
    <property type="molecule type" value="Genomic_DNA"/>
</dbReference>
<dbReference type="Proteomes" id="UP000237889">
    <property type="component" value="Chromosome"/>
</dbReference>
<evidence type="ECO:0000313" key="2">
    <source>
        <dbReference type="EMBL" id="AVO43613.1"/>
    </source>
</evidence>
<keyword evidence="1" id="KW-0812">Transmembrane</keyword>
<dbReference type="RefSeq" id="WP_106746943.1">
    <property type="nucleotide sequence ID" value="NZ_CP027668.1"/>
</dbReference>
<reference evidence="2 3" key="1">
    <citation type="submission" date="2018-03" db="EMBL/GenBank/DDBJ databases">
        <title>Genome sequencing of Phreatobacter sp.</title>
        <authorList>
            <person name="Kim S.-J."/>
            <person name="Heo J."/>
            <person name="Kwon S.-W."/>
        </authorList>
    </citation>
    <scope>NUCLEOTIDE SEQUENCE [LARGE SCALE GENOMIC DNA]</scope>
    <source>
        <strain evidence="2 3">S-12</strain>
    </source>
</reference>
<gene>
    <name evidence="2" type="ORF">C6569_00115</name>
</gene>
<organism evidence="2 3">
    <name type="scientific">Phreatobacter cathodiphilus</name>
    <dbReference type="NCBI Taxonomy" id="1868589"/>
    <lineage>
        <taxon>Bacteria</taxon>
        <taxon>Pseudomonadati</taxon>
        <taxon>Pseudomonadota</taxon>
        <taxon>Alphaproteobacteria</taxon>
        <taxon>Hyphomicrobiales</taxon>
        <taxon>Phreatobacteraceae</taxon>
        <taxon>Phreatobacter</taxon>
    </lineage>
</organism>
<name>A0A2S0N6Q0_9HYPH</name>
<dbReference type="KEGG" id="phr:C6569_00115"/>
<feature type="transmembrane region" description="Helical" evidence="1">
    <location>
        <begin position="25"/>
        <end position="50"/>
    </location>
</feature>
<dbReference type="AlphaFoldDB" id="A0A2S0N6Q0"/>